<sequence length="350" mass="39385">MRTAALIKRIFQEMFRDKRTLALLFIAPLLILSLMYLLFNSDKVQPNLGVTGADHQLVKALEKADIHTVHYKRITNTEKTIKDDDLDAVLQYKDSQWKLTLQNDDPTAAKALQMKLHQTVSQFQSALMNNDKAARPMEDIKTGYIYGNRNTDFFDVLSPTLVGFFVFFFVFLISGIGLLKERTSGTLERLMSTPIRRWEIVTAYLVGFGTFAVIQTIIVVLYAINILDMVLAGSIWNVIIINLLLALVALSLGILLSSFAASEFQMVQFIPIAVVPQIFFSGIIPLDGLADWLQAVAKVMPLYYAADALKGIMYKGMELSDISCDLIALLIFASFFTILNVFALKKYRKL</sequence>
<comment type="caution">
    <text evidence="10">The sequence shown here is derived from an EMBL/GenBank/DDBJ whole genome shotgun (WGS) entry which is preliminary data.</text>
</comment>
<feature type="transmembrane region" description="Helical" evidence="8">
    <location>
        <begin position="326"/>
        <end position="344"/>
    </location>
</feature>
<feature type="transmembrane region" description="Helical" evidence="8">
    <location>
        <begin position="156"/>
        <end position="179"/>
    </location>
</feature>
<feature type="transmembrane region" description="Helical" evidence="8">
    <location>
        <begin position="21"/>
        <end position="39"/>
    </location>
</feature>
<feature type="transmembrane region" description="Helical" evidence="8">
    <location>
        <begin position="269"/>
        <end position="286"/>
    </location>
</feature>
<evidence type="ECO:0000256" key="5">
    <source>
        <dbReference type="ARBA" id="ARBA00022692"/>
    </source>
</evidence>
<evidence type="ECO:0000256" key="8">
    <source>
        <dbReference type="SAM" id="Phobius"/>
    </source>
</evidence>
<feature type="domain" description="ABC transmembrane type-2" evidence="9">
    <location>
        <begin position="109"/>
        <end position="347"/>
    </location>
</feature>
<dbReference type="Proteomes" id="UP001168694">
    <property type="component" value="Unassembled WGS sequence"/>
</dbReference>
<comment type="subcellular location">
    <subcellularLocation>
        <location evidence="1">Cell membrane</location>
        <topology evidence="1">Multi-pass membrane protein</topology>
    </subcellularLocation>
</comment>
<keyword evidence="7 8" id="KW-0472">Membrane</keyword>
<organism evidence="10 11">
    <name type="scientific">Fictibacillus terranigra</name>
    <dbReference type="NCBI Taxonomy" id="3058424"/>
    <lineage>
        <taxon>Bacteria</taxon>
        <taxon>Bacillati</taxon>
        <taxon>Bacillota</taxon>
        <taxon>Bacilli</taxon>
        <taxon>Bacillales</taxon>
        <taxon>Fictibacillaceae</taxon>
        <taxon>Fictibacillus</taxon>
    </lineage>
</organism>
<dbReference type="InterPro" id="IPR051449">
    <property type="entry name" value="ABC-2_transporter_component"/>
</dbReference>
<dbReference type="InterPro" id="IPR047817">
    <property type="entry name" value="ABC2_TM_bact-type"/>
</dbReference>
<keyword evidence="6 8" id="KW-1133">Transmembrane helix</keyword>
<dbReference type="Pfam" id="PF12698">
    <property type="entry name" value="ABC2_membrane_3"/>
    <property type="match status" value="1"/>
</dbReference>
<evidence type="ECO:0000313" key="10">
    <source>
        <dbReference type="EMBL" id="MDN4075011.1"/>
    </source>
</evidence>
<evidence type="ECO:0000256" key="6">
    <source>
        <dbReference type="ARBA" id="ARBA00022989"/>
    </source>
</evidence>
<gene>
    <name evidence="10" type="ORF">QYF49_18740</name>
</gene>
<name>A0ABT8EAS0_9BACL</name>
<accession>A0ABT8EAS0</accession>
<keyword evidence="11" id="KW-1185">Reference proteome</keyword>
<comment type="similarity">
    <text evidence="2">Belongs to the ABC-2 integral membrane protein family.</text>
</comment>
<dbReference type="EMBL" id="JAUHLN010000004">
    <property type="protein sequence ID" value="MDN4075011.1"/>
    <property type="molecule type" value="Genomic_DNA"/>
</dbReference>
<evidence type="ECO:0000313" key="11">
    <source>
        <dbReference type="Proteomes" id="UP001168694"/>
    </source>
</evidence>
<dbReference type="InterPro" id="IPR013525">
    <property type="entry name" value="ABC2_TM"/>
</dbReference>
<keyword evidence="4" id="KW-1003">Cell membrane</keyword>
<protein>
    <submittedName>
        <fullName evidence="10">ABC transporter permease</fullName>
    </submittedName>
</protein>
<evidence type="ECO:0000256" key="1">
    <source>
        <dbReference type="ARBA" id="ARBA00004651"/>
    </source>
</evidence>
<evidence type="ECO:0000256" key="4">
    <source>
        <dbReference type="ARBA" id="ARBA00022475"/>
    </source>
</evidence>
<feature type="transmembrane region" description="Helical" evidence="8">
    <location>
        <begin position="235"/>
        <end position="257"/>
    </location>
</feature>
<proteinExistence type="inferred from homology"/>
<dbReference type="RefSeq" id="WP_290401130.1">
    <property type="nucleotide sequence ID" value="NZ_JAUHLN010000004.1"/>
</dbReference>
<reference evidence="10" key="1">
    <citation type="submission" date="2023-06" db="EMBL/GenBank/DDBJ databases">
        <title>Draft Genome Sequences of Representative Paenibacillus Polymyxa, Bacillus cereus, Fictibacillus sp., and Brevibacillus agri Strains Isolated from Amazonian Dark Earth.</title>
        <authorList>
            <person name="Pellegrinetti T.A."/>
            <person name="Cunha I.C.M."/>
            <person name="Chaves M.G."/>
            <person name="Freitas A.S."/>
            <person name="Silva A.V.R."/>
            <person name="Tsai S.M."/>
            <person name="Mendes L.W."/>
        </authorList>
    </citation>
    <scope>NUCLEOTIDE SEQUENCE</scope>
    <source>
        <strain evidence="10">CENA-BCM004</strain>
    </source>
</reference>
<feature type="transmembrane region" description="Helical" evidence="8">
    <location>
        <begin position="200"/>
        <end position="223"/>
    </location>
</feature>
<dbReference type="PANTHER" id="PTHR30294:SF38">
    <property type="entry name" value="TRANSPORT PERMEASE PROTEIN"/>
    <property type="match status" value="1"/>
</dbReference>
<keyword evidence="3" id="KW-0813">Transport</keyword>
<keyword evidence="5 8" id="KW-0812">Transmembrane</keyword>
<dbReference type="PROSITE" id="PS51012">
    <property type="entry name" value="ABC_TM2"/>
    <property type="match status" value="1"/>
</dbReference>
<evidence type="ECO:0000256" key="2">
    <source>
        <dbReference type="ARBA" id="ARBA00007783"/>
    </source>
</evidence>
<evidence type="ECO:0000256" key="7">
    <source>
        <dbReference type="ARBA" id="ARBA00023136"/>
    </source>
</evidence>
<evidence type="ECO:0000256" key="3">
    <source>
        <dbReference type="ARBA" id="ARBA00022448"/>
    </source>
</evidence>
<dbReference type="PANTHER" id="PTHR30294">
    <property type="entry name" value="MEMBRANE COMPONENT OF ABC TRANSPORTER YHHJ-RELATED"/>
    <property type="match status" value="1"/>
</dbReference>
<evidence type="ECO:0000259" key="9">
    <source>
        <dbReference type="PROSITE" id="PS51012"/>
    </source>
</evidence>